<dbReference type="Proteomes" id="UP000094769">
    <property type="component" value="Unassembled WGS sequence"/>
</dbReference>
<dbReference type="Gene3D" id="1.20.1630.10">
    <property type="entry name" value="Formate dehydrogenase/DMSO reductase domain"/>
    <property type="match status" value="1"/>
</dbReference>
<protein>
    <submittedName>
        <fullName evidence="8">Polysulfide reductase, NrfD</fullName>
    </submittedName>
</protein>
<evidence type="ECO:0000256" key="1">
    <source>
        <dbReference type="ARBA" id="ARBA00004651"/>
    </source>
</evidence>
<accession>A0A7Z0VJ67</accession>
<feature type="transmembrane region" description="Helical" evidence="7">
    <location>
        <begin position="175"/>
        <end position="196"/>
    </location>
</feature>
<evidence type="ECO:0000256" key="5">
    <source>
        <dbReference type="ARBA" id="ARBA00022989"/>
    </source>
</evidence>
<dbReference type="InterPro" id="IPR005614">
    <property type="entry name" value="NrfD-like"/>
</dbReference>
<feature type="transmembrane region" description="Helical" evidence="7">
    <location>
        <begin position="138"/>
        <end position="163"/>
    </location>
</feature>
<feature type="transmembrane region" description="Helical" evidence="7">
    <location>
        <begin position="20"/>
        <end position="39"/>
    </location>
</feature>
<organism evidence="8 9">
    <name type="scientific">Candidatus Thiodiazotropha endolucinida</name>
    <dbReference type="NCBI Taxonomy" id="1655433"/>
    <lineage>
        <taxon>Bacteria</taxon>
        <taxon>Pseudomonadati</taxon>
        <taxon>Pseudomonadota</taxon>
        <taxon>Gammaproteobacteria</taxon>
        <taxon>Chromatiales</taxon>
        <taxon>Sedimenticolaceae</taxon>
        <taxon>Candidatus Thiodiazotropha</taxon>
    </lineage>
</organism>
<gene>
    <name evidence="8" type="ORF">CODIS_31110</name>
</gene>
<feature type="transmembrane region" description="Helical" evidence="7">
    <location>
        <begin position="216"/>
        <end position="235"/>
    </location>
</feature>
<dbReference type="InterPro" id="IPR054823">
    <property type="entry name" value="DsrP-like"/>
</dbReference>
<proteinExistence type="inferred from homology"/>
<keyword evidence="9" id="KW-1185">Reference proteome</keyword>
<feature type="transmembrane region" description="Helical" evidence="7">
    <location>
        <begin position="59"/>
        <end position="84"/>
    </location>
</feature>
<evidence type="ECO:0000256" key="6">
    <source>
        <dbReference type="ARBA" id="ARBA00023136"/>
    </source>
</evidence>
<evidence type="ECO:0000256" key="3">
    <source>
        <dbReference type="ARBA" id="ARBA00022475"/>
    </source>
</evidence>
<evidence type="ECO:0000313" key="9">
    <source>
        <dbReference type="Proteomes" id="UP000094769"/>
    </source>
</evidence>
<sequence>MMRFFQFVVDFLRAGFTGGILFWSWMLFLSFFIMLWGYGEYVQIANGMIVTNLNDQVSWGFYLANFVFMVGVAAAAVTVVFPAYVYKHKELHRIVILGEMLAIAAVVMCLLFVVAHMGRPDRLWHIFPVIGIFNWPHAMLTWDVIVLSGYLLLNIIGGFYYLYKKYTGTEVNKAFYLPIVYIAIVWALSIHTVTAFLINTMPARPMWFHSMMPIKFITTAFAAGPSLIIIVFLLVRRFTPMKIADEAFHLLSQIVVWCLGIALFLTMSEIVTELYPSTEHSLGLQYLMFGHNGLNSLVPYFWTALSLMVGSFVLLLIPRIRKNLTLLPFICIAAFIGIWIEKGMGLMLPGVIPTPIGEFAEYTPSHIELMVVGGVWAIGFFLLTFMLKGAVAVMLGEVRYQTREIEQPVSGEQTEATT</sequence>
<dbReference type="GO" id="GO:0005886">
    <property type="term" value="C:plasma membrane"/>
    <property type="evidence" value="ECO:0007669"/>
    <property type="project" value="UniProtKB-SubCell"/>
</dbReference>
<name>A0A7Z0VJ67_9GAMM</name>
<comment type="subcellular location">
    <subcellularLocation>
        <location evidence="1">Cell membrane</location>
        <topology evidence="1">Multi-pass membrane protein</topology>
    </subcellularLocation>
</comment>
<feature type="transmembrane region" description="Helical" evidence="7">
    <location>
        <begin position="96"/>
        <end position="118"/>
    </location>
</feature>
<feature type="transmembrane region" description="Helical" evidence="7">
    <location>
        <begin position="247"/>
        <end position="267"/>
    </location>
</feature>
<keyword evidence="4 7" id="KW-0812">Transmembrane</keyword>
<dbReference type="Pfam" id="PF03916">
    <property type="entry name" value="NrfD"/>
    <property type="match status" value="1"/>
</dbReference>
<feature type="transmembrane region" description="Helical" evidence="7">
    <location>
        <begin position="297"/>
        <end position="317"/>
    </location>
</feature>
<feature type="transmembrane region" description="Helical" evidence="7">
    <location>
        <begin position="369"/>
        <end position="395"/>
    </location>
</feature>
<dbReference type="EMBL" id="MARB01000019">
    <property type="protein sequence ID" value="ODJ86628.1"/>
    <property type="molecule type" value="Genomic_DNA"/>
</dbReference>
<evidence type="ECO:0000256" key="4">
    <source>
        <dbReference type="ARBA" id="ARBA00022692"/>
    </source>
</evidence>
<dbReference type="AlphaFoldDB" id="A0A7Z0VJ67"/>
<dbReference type="NCBIfam" id="NF045798">
    <property type="entry name" value="DsrP"/>
    <property type="match status" value="1"/>
</dbReference>
<dbReference type="PANTHER" id="PTHR43044:SF2">
    <property type="entry name" value="POLYSULPHIDE REDUCTASE NRFD"/>
    <property type="match status" value="1"/>
</dbReference>
<evidence type="ECO:0000256" key="2">
    <source>
        <dbReference type="ARBA" id="ARBA00008929"/>
    </source>
</evidence>
<comment type="caution">
    <text evidence="8">The sequence shown here is derived from an EMBL/GenBank/DDBJ whole genome shotgun (WGS) entry which is preliminary data.</text>
</comment>
<keyword evidence="5 7" id="KW-1133">Transmembrane helix</keyword>
<evidence type="ECO:0000256" key="7">
    <source>
        <dbReference type="SAM" id="Phobius"/>
    </source>
</evidence>
<keyword evidence="6 7" id="KW-0472">Membrane</keyword>
<reference evidence="8 9" key="1">
    <citation type="submission" date="2016-06" db="EMBL/GenBank/DDBJ databases">
        <title>Genome sequence of endosymbiont of Candidatus Endolucinida thiodiazotropha.</title>
        <authorList>
            <person name="Poehlein A."/>
            <person name="Koenig S."/>
            <person name="Heiden S.E."/>
            <person name="Thuermer A."/>
            <person name="Voget S."/>
            <person name="Daniel R."/>
            <person name="Markert S."/>
            <person name="Gros O."/>
            <person name="Schweder T."/>
        </authorList>
    </citation>
    <scope>NUCLEOTIDE SEQUENCE [LARGE SCALE GENOMIC DNA]</scope>
    <source>
        <strain evidence="8 9">COS</strain>
    </source>
</reference>
<comment type="similarity">
    <text evidence="2">Belongs to the NrfD family.</text>
</comment>
<dbReference type="OrthoDB" id="9765987at2"/>
<dbReference type="PANTHER" id="PTHR43044">
    <property type="match status" value="1"/>
</dbReference>
<keyword evidence="3" id="KW-1003">Cell membrane</keyword>
<feature type="transmembrane region" description="Helical" evidence="7">
    <location>
        <begin position="324"/>
        <end position="340"/>
    </location>
</feature>
<evidence type="ECO:0000313" key="8">
    <source>
        <dbReference type="EMBL" id="ODJ86628.1"/>
    </source>
</evidence>
<dbReference type="RefSeq" id="WP_083220800.1">
    <property type="nucleotide sequence ID" value="NZ_MARB01000019.1"/>
</dbReference>